<dbReference type="Gene3D" id="3.50.50.60">
    <property type="entry name" value="FAD/NAD(P)-binding domain"/>
    <property type="match status" value="2"/>
</dbReference>
<gene>
    <name evidence="2" type="ORF">Plo01_28920</name>
</gene>
<dbReference type="SUPFAM" id="SSF51905">
    <property type="entry name" value="FAD/NAD(P)-binding domain"/>
    <property type="match status" value="1"/>
</dbReference>
<dbReference type="Gene3D" id="3.30.9.40">
    <property type="match status" value="1"/>
</dbReference>
<evidence type="ECO:0000259" key="1">
    <source>
        <dbReference type="Pfam" id="PF17885"/>
    </source>
</evidence>
<dbReference type="InterPro" id="IPR036188">
    <property type="entry name" value="FAD/NAD-bd_sf"/>
</dbReference>
<dbReference type="Proteomes" id="UP000616724">
    <property type="component" value="Unassembled WGS sequence"/>
</dbReference>
<sequence>MRRILIVGAGQAGLHLAVGLLRNGYDVTVVSNRTPDDIRGGRVMSSQAMFGTALGHERALGLDLWADACPPIDGIELTVPGPGGDRAIHWAARLDTPARSVDQRLKMPAWMGEVERLGGKIVIQDATVEDLETYAAQHDLVVVAAGKGPIASLFGRDAARSPYDTPQRALALTYVTGLTPRPEHSAVCFNLIPGVGEYFVFPALTVGGPCEIMVFEGLPGGPMDCWADVRTPAEHLARSRWILETFLPWEAERCGGVELTDGGGVLSGRFAPVVRRPVATLPSGAAILGAGDVVVLNDPITGQGANNAAKCATAYLDAILEHGARPFDAAWMERAFERYWRDARHVTAWTNALLAPPPPHVLEILQAAGRSPEVASRFVNGFDDPSDYAGWFMDPAGARDYLARTGS</sequence>
<protein>
    <recommendedName>
        <fullName evidence="1">Styrene monooxygenase StyA putative substrate binding domain-containing protein</fullName>
    </recommendedName>
</protein>
<comment type="caution">
    <text evidence="2">The sequence shown here is derived from an EMBL/GenBank/DDBJ whole genome shotgun (WGS) entry which is preliminary data.</text>
</comment>
<dbReference type="InterPro" id="IPR041654">
    <property type="entry name" value="StyA_sbd"/>
</dbReference>
<name>A0A8J3RK64_9ACTN</name>
<evidence type="ECO:0000313" key="2">
    <source>
        <dbReference type="EMBL" id="GIH76463.1"/>
    </source>
</evidence>
<feature type="domain" description="Styrene monooxygenase StyA putative substrate binding" evidence="1">
    <location>
        <begin position="146"/>
        <end position="253"/>
    </location>
</feature>
<dbReference type="AlphaFoldDB" id="A0A8J3RK64"/>
<proteinExistence type="predicted"/>
<organism evidence="2 3">
    <name type="scientific">Planobispora longispora</name>
    <dbReference type="NCBI Taxonomy" id="28887"/>
    <lineage>
        <taxon>Bacteria</taxon>
        <taxon>Bacillati</taxon>
        <taxon>Actinomycetota</taxon>
        <taxon>Actinomycetes</taxon>
        <taxon>Streptosporangiales</taxon>
        <taxon>Streptosporangiaceae</taxon>
        <taxon>Planobispora</taxon>
    </lineage>
</organism>
<dbReference type="RefSeq" id="WP_203891071.1">
    <property type="nucleotide sequence ID" value="NZ_BOOH01000021.1"/>
</dbReference>
<accession>A0A8J3RK64</accession>
<dbReference type="PRINTS" id="PR00420">
    <property type="entry name" value="RNGMNOXGNASE"/>
</dbReference>
<dbReference type="EMBL" id="BOOH01000021">
    <property type="protein sequence ID" value="GIH76463.1"/>
    <property type="molecule type" value="Genomic_DNA"/>
</dbReference>
<reference evidence="2 3" key="1">
    <citation type="submission" date="2021-01" db="EMBL/GenBank/DDBJ databases">
        <title>Whole genome shotgun sequence of Planobispora longispora NBRC 13918.</title>
        <authorList>
            <person name="Komaki H."/>
            <person name="Tamura T."/>
        </authorList>
    </citation>
    <scope>NUCLEOTIDE SEQUENCE [LARGE SCALE GENOMIC DNA]</scope>
    <source>
        <strain evidence="2 3">NBRC 13918</strain>
    </source>
</reference>
<dbReference type="Pfam" id="PF17885">
    <property type="entry name" value="Smoa_sbd"/>
    <property type="match status" value="1"/>
</dbReference>
<evidence type="ECO:0000313" key="3">
    <source>
        <dbReference type="Proteomes" id="UP000616724"/>
    </source>
</evidence>
<keyword evidence="3" id="KW-1185">Reference proteome</keyword>